<keyword evidence="5" id="KW-0234">DNA repair</keyword>
<dbReference type="CDD" id="cd20404">
    <property type="entry name" value="Tudor_Agenet_AtEML-like"/>
    <property type="match status" value="1"/>
</dbReference>
<evidence type="ECO:0000256" key="5">
    <source>
        <dbReference type="ARBA" id="ARBA00023204"/>
    </source>
</evidence>
<dbReference type="GO" id="GO:0007064">
    <property type="term" value="P:mitotic sister chromatid cohesion"/>
    <property type="evidence" value="ECO:0007669"/>
    <property type="project" value="InterPro"/>
</dbReference>
<dbReference type="SUPFAM" id="SSF48371">
    <property type="entry name" value="ARM repeat"/>
    <property type="match status" value="1"/>
</dbReference>
<evidence type="ECO:0000259" key="9">
    <source>
        <dbReference type="Pfam" id="PF13966"/>
    </source>
</evidence>
<protein>
    <submittedName>
        <fullName evidence="10">Sister chromatid cohesion protein PDS5-like B-B</fullName>
    </submittedName>
</protein>
<evidence type="ECO:0000313" key="11">
    <source>
        <dbReference type="Proteomes" id="UP000288805"/>
    </source>
</evidence>
<feature type="region of interest" description="Disordered" evidence="8">
    <location>
        <begin position="1704"/>
        <end position="1775"/>
    </location>
</feature>
<evidence type="ECO:0000256" key="3">
    <source>
        <dbReference type="ARBA" id="ARBA00022763"/>
    </source>
</evidence>
<comment type="subcellular location">
    <subcellularLocation>
        <location evidence="1">Nucleus</location>
    </subcellularLocation>
</comment>
<dbReference type="EMBL" id="QGNW01000186">
    <property type="protein sequence ID" value="RVW87153.1"/>
    <property type="molecule type" value="Genomic_DNA"/>
</dbReference>
<evidence type="ECO:0000256" key="1">
    <source>
        <dbReference type="ARBA" id="ARBA00004123"/>
    </source>
</evidence>
<dbReference type="Proteomes" id="UP000288805">
    <property type="component" value="Unassembled WGS sequence"/>
</dbReference>
<sequence length="2091" mass="236485">MDQKRQQQLRDVGSKLENPPATKDALVKLLKLWYSWARRNQCCDLQSKWQTNVTRNKTSHANGLEELFIPQTRDEQLNEELVINTALDQVDDWTRFCGIFRMVAYLEQGKTSLDHVQCLETRHFLWCARCCDGPDGMPLVAFHLGNGQRVKFWKDKWCGDGPLCESFPSLFSMSMSKNAWVSEVWNPVGDGSGWTPLFARAFNDWEIDLVERLLQKIQAFRVQREEEDKMIWTASKNGAFSVRSLYSMMEQGGLSLFPSERIWRARVPPKVAFFAWEASWGKILTQEQLQRRGFSLANRCFLCLSEEETVDHLLLHCVKTRVLWNLLFSLFGISWTLSCTVKTTLLGWNGGFVEKRRKKAWQMAPLCIFWSVWKERNRGSLAESHSSLQAATCLTELDQSPSASILESLQPSLNAIVKPELLKHQDRDVKLLVATCICEITRITAPEAPYSDDVLKDIFRLIVSTFSGLSDTNGPAFGRRVVILETLARYRSCVVMLDLECDDLVNEMFRTFFSVARDDHPESVLTSMQTIMVVLLEESEDVREDLLFSILSILGRNKSDVTTAARRLAMNVIEHCAAKLEPGIKQFLVSSISGDNRSMNSEIDYHEVIYDIYRCAPQILSGVTPYLTGELLTDNLDTRLKAVKLVGDLFALPGLAISEAFQPIFSEFLKRLADRVVGVRMSVLEHVKSCLLSNPSRAEAPQIIYYDENVRKQVVAVICDVACHSLSSIPVETAKLVAERLRDKSVLVKKYTLERLAEIYNLYCLRCCDGSLNPSEFDWIPGKILRCFYDKDFRSDTIESVLCETLFPTEFSIKDKVKHWVRVFSGFDKVEVKALEKILEQKQRLQQEMQRYLSLKQMHQDGEGPEIQKKVTYCLRIMSRLFADPAKAEENFQILDQLKDVNIWKILSSLIDPKTSFHQACSSRDDLLRILGEKHRLYDFLGTLSLKCSYLLFNKEHVKEFLLEAAIQKSSGNTQYIQSCMNVLVLLQPFELSFSKEMDELDKAEGNPGYVETILSWPFLILSQIGATSNFPQMHSFPIMPLVLELNHLIIFNWAVLARFSPLLLSGAEEDLVHLLKDDNEIIKEGVLHILAKAGGTIREQLAVTSSSVDLILERLCLEGSRRQAKYAVHALAAITKDDGLKSLSVLYKRLVDMLDKKTHLPAVLQSLGCIAQTAMPVFETRESEIEGFIKCEILKCSSHALLFQKAEDNAKACWDDRSELCLLKIFGIKTMVKSYLPVKDAHLRLGIDDLLEILKNILLFGEISKDIESSAVDKAHLRLAAAKAILRLARHWDHKIPVGVFHLTLRTSESSFPQAKKLFLSKVHQYIKDRLLDAKYACAFSFNIVGSQPSEFEEDKHNLGDIIQMYHQAKARQLSTQSDASSLAYPEFILPYLVHALAHHSCPDIDECKDVKAFEPIYWKLHIFLSMLVHGDEDTKAEAGADKEKEGISAIISIFQSIKLSEDIVDAAKSKNSHALCDLGLSIIKRLVQKQDDVQGLTSSITLPPILYKLCEKKEGDDSVASEGQTWLADESVLTHFESLKLETNGMVDEEGVINDNDRDGNELPLGKMIKRLKSRGTKSRKVKNKKSSPAKKKHAENDVDILKMKHEKKKRRRSTEVTPVTVPKRRRSSSAKSSLPRSASRGSVRALRDNLHQAGVSSFQSTDMDSEVHTDSEDKVSALKNIGEPAESDLLVSCFRRNSNFLSKRKGKGSDKGDNDEARIVGEDEDHDLRKPNVPMETDKIHTASNVKSPTGSTKKRKRRSIAGLAKSTSKEGRSPAADLIDCRIKVWWPMDKQFYEGVVKSYDPKARKHVVLYDDGDVEVLRLARERWELVENVAKPAKKLNSSKTPPSKVVSADQKNKFLNGSQQNKKPIKSSSSKVRGKRTPRKNLKHVEKAGLESNTATEFCEVESRGSSDVSNPEPNAMSKVEDMNSGDSEEKLNERSEKGLTGGEESDKEEKSVSEGKQVEDKEKRPSDTEESEKEEKPYSEGRPVEDKEGICQDAQESPEKKESYSEEREPEESKRDSPSGEEANKEEQSDSEETQAENLESNPTDMDKSSKKTSDPSNTEDAKNSDDEPLSMWKRRVGKPV</sequence>
<keyword evidence="4" id="KW-0498">Mitosis</keyword>
<evidence type="ECO:0000256" key="2">
    <source>
        <dbReference type="ARBA" id="ARBA00022618"/>
    </source>
</evidence>
<feature type="compositionally biased region" description="Basic residues" evidence="8">
    <location>
        <begin position="1881"/>
        <end position="1891"/>
    </location>
</feature>
<keyword evidence="2" id="KW-0132">Cell division</keyword>
<feature type="compositionally biased region" description="Basic and acidic residues" evidence="8">
    <location>
        <begin position="2055"/>
        <end position="2076"/>
    </location>
</feature>
<feature type="compositionally biased region" description="Low complexity" evidence="8">
    <location>
        <begin position="1632"/>
        <end position="1643"/>
    </location>
</feature>
<feature type="compositionally biased region" description="Polar residues" evidence="8">
    <location>
        <begin position="1745"/>
        <end position="1755"/>
    </location>
</feature>
<feature type="compositionally biased region" description="Polar residues" evidence="8">
    <location>
        <begin position="1913"/>
        <end position="1922"/>
    </location>
</feature>
<dbReference type="GO" id="GO:0035825">
    <property type="term" value="P:homologous recombination"/>
    <property type="evidence" value="ECO:0007669"/>
    <property type="project" value="UniProtKB-ARBA"/>
</dbReference>
<keyword evidence="6" id="KW-0539">Nucleus</keyword>
<dbReference type="Gene3D" id="1.25.10.10">
    <property type="entry name" value="Leucine-rich Repeat Variant"/>
    <property type="match status" value="1"/>
</dbReference>
<evidence type="ECO:0000256" key="7">
    <source>
        <dbReference type="ARBA" id="ARBA00023306"/>
    </source>
</evidence>
<proteinExistence type="predicted"/>
<keyword evidence="3" id="KW-0227">DNA damage</keyword>
<accession>A0A438HRR7</accession>
<dbReference type="Pfam" id="PF13966">
    <property type="entry name" value="zf-RVT"/>
    <property type="match status" value="1"/>
</dbReference>
<feature type="region of interest" description="Disordered" evidence="8">
    <location>
        <begin position="1576"/>
        <end position="1646"/>
    </location>
</feature>
<feature type="compositionally biased region" description="Basic and acidic residues" evidence="8">
    <location>
        <begin position="1937"/>
        <end position="1947"/>
    </location>
</feature>
<dbReference type="PANTHER" id="PTHR12663:SF0">
    <property type="entry name" value="PRECOCIOUS DISSOCIATION OF SISTERS 5, ISOFORM A"/>
    <property type="match status" value="1"/>
</dbReference>
<feature type="compositionally biased region" description="Basic residues" evidence="8">
    <location>
        <begin position="1576"/>
        <end position="1596"/>
    </location>
</feature>
<feature type="compositionally biased region" description="Polar residues" evidence="8">
    <location>
        <begin position="1862"/>
        <end position="1880"/>
    </location>
</feature>
<dbReference type="Gene3D" id="2.30.30.140">
    <property type="match status" value="1"/>
</dbReference>
<dbReference type="GO" id="GO:0006281">
    <property type="term" value="P:DNA repair"/>
    <property type="evidence" value="ECO:0007669"/>
    <property type="project" value="UniProtKB-KW"/>
</dbReference>
<dbReference type="GO" id="GO:0005634">
    <property type="term" value="C:nucleus"/>
    <property type="evidence" value="ECO:0007669"/>
    <property type="project" value="UniProtKB-SubCell"/>
</dbReference>
<feature type="domain" description="Reverse transcriptase zinc-binding" evidence="9">
    <location>
        <begin position="240"/>
        <end position="324"/>
    </location>
</feature>
<evidence type="ECO:0000256" key="8">
    <source>
        <dbReference type="SAM" id="MobiDB-lite"/>
    </source>
</evidence>
<comment type="caution">
    <text evidence="10">The sequence shown here is derived from an EMBL/GenBank/DDBJ whole genome shotgun (WGS) entry which is preliminary data.</text>
</comment>
<dbReference type="Pfam" id="PF20168">
    <property type="entry name" value="PDS5"/>
    <property type="match status" value="1"/>
</dbReference>
<dbReference type="InterPro" id="IPR039776">
    <property type="entry name" value="Pds5"/>
</dbReference>
<keyword evidence="7" id="KW-0131">Cell cycle</keyword>
<feature type="compositionally biased region" description="Basic and acidic residues" evidence="8">
    <location>
        <begin position="1597"/>
        <end position="1606"/>
    </location>
</feature>
<dbReference type="PANTHER" id="PTHR12663">
    <property type="entry name" value="ANDROGEN INDUCED INHIBITOR OF PROLIFERATION AS3 / PDS5-RELATED"/>
    <property type="match status" value="1"/>
</dbReference>
<feature type="compositionally biased region" description="Basic and acidic residues" evidence="8">
    <location>
        <begin position="2007"/>
        <end position="2038"/>
    </location>
</feature>
<feature type="compositionally biased region" description="Basic and acidic residues" evidence="8">
    <location>
        <begin position="1957"/>
        <end position="2000"/>
    </location>
</feature>
<evidence type="ECO:0000313" key="10">
    <source>
        <dbReference type="EMBL" id="RVW87153.1"/>
    </source>
</evidence>
<dbReference type="InterPro" id="IPR026960">
    <property type="entry name" value="RVT-Znf"/>
</dbReference>
<name>A0A438HRR7_VITVI</name>
<dbReference type="InterPro" id="IPR011989">
    <property type="entry name" value="ARM-like"/>
</dbReference>
<dbReference type="GO" id="GO:0051301">
    <property type="term" value="P:cell division"/>
    <property type="evidence" value="ECO:0007669"/>
    <property type="project" value="UniProtKB-KW"/>
</dbReference>
<dbReference type="CDD" id="cd19953">
    <property type="entry name" value="PDS5"/>
    <property type="match status" value="1"/>
</dbReference>
<evidence type="ECO:0000256" key="6">
    <source>
        <dbReference type="ARBA" id="ARBA00023242"/>
    </source>
</evidence>
<feature type="region of interest" description="Disordered" evidence="8">
    <location>
        <begin position="1841"/>
        <end position="2091"/>
    </location>
</feature>
<organism evidence="10 11">
    <name type="scientific">Vitis vinifera</name>
    <name type="common">Grape</name>
    <dbReference type="NCBI Taxonomy" id="29760"/>
    <lineage>
        <taxon>Eukaryota</taxon>
        <taxon>Viridiplantae</taxon>
        <taxon>Streptophyta</taxon>
        <taxon>Embryophyta</taxon>
        <taxon>Tracheophyta</taxon>
        <taxon>Spermatophyta</taxon>
        <taxon>Magnoliopsida</taxon>
        <taxon>eudicotyledons</taxon>
        <taxon>Gunneridae</taxon>
        <taxon>Pentapetalae</taxon>
        <taxon>rosids</taxon>
        <taxon>Vitales</taxon>
        <taxon>Vitaceae</taxon>
        <taxon>Viteae</taxon>
        <taxon>Vitis</taxon>
    </lineage>
</organism>
<evidence type="ECO:0000256" key="4">
    <source>
        <dbReference type="ARBA" id="ARBA00022776"/>
    </source>
</evidence>
<reference evidence="10 11" key="1">
    <citation type="journal article" date="2018" name="PLoS Genet.">
        <title>Population sequencing reveals clonal diversity and ancestral inbreeding in the grapevine cultivar Chardonnay.</title>
        <authorList>
            <person name="Roach M.J."/>
            <person name="Johnson D.L."/>
            <person name="Bohlmann J."/>
            <person name="van Vuuren H.J."/>
            <person name="Jones S.J."/>
            <person name="Pretorius I.S."/>
            <person name="Schmidt S.A."/>
            <person name="Borneman A.R."/>
        </authorList>
    </citation>
    <scope>NUCLEOTIDE SEQUENCE [LARGE SCALE GENOMIC DNA]</scope>
    <source>
        <strain evidence="11">cv. Chardonnay</strain>
        <tissue evidence="10">Leaf</tissue>
    </source>
</reference>
<gene>
    <name evidence="10" type="primary">pds5b-b</name>
    <name evidence="10" type="ORF">CK203_026928</name>
</gene>
<feature type="compositionally biased region" description="Basic and acidic residues" evidence="8">
    <location>
        <begin position="1710"/>
        <end position="1744"/>
    </location>
</feature>
<dbReference type="InterPro" id="IPR016024">
    <property type="entry name" value="ARM-type_fold"/>
</dbReference>